<evidence type="ECO:0000313" key="3">
    <source>
        <dbReference type="EMBL" id="RVW62184.1"/>
    </source>
</evidence>
<dbReference type="InterPro" id="IPR005162">
    <property type="entry name" value="Retrotrans_gag_dom"/>
</dbReference>
<proteinExistence type="predicted"/>
<sequence>MRGSACVEVMTTLHGSAPSLRRRAEGCVPPEGMIASARDILKSTLIHLEPPDPCRIGPLFLVLIYLWWIRAEEEYFSGSDTPDMDQQVVTVDQFTAAMASIQEALASLRQEIWGQQASPYVLHGHSEIAPPVVAQAVVADDTHARMDRIEQCMRQMRVSDGSVVWDDFGGMPVASLPAKFRMPDIERYTDDHSFPPISEWGGSALVCVSESSRRRTWDDLAQEFLRQFSFNTVVDVSRRELEALRQRTEESVSSFISRWRGKIAEIVDRPSERDQIQMVLRSLQPRIARHVVGVPFTDFGSLVMALYDVEDGITRGLWADSSPSDVKGKKPFVGPRPTEVVLSVHPVRGLSDAISRSHSSHSSYASHQALRDPRSPTQPQGSHATLLSSPRDPPLSRPGAQQTLHLCFEDAETPIPAQFRMDLHCAYHQGPGHETDRCTALRHAIQDLIDQGLVHLGQPSVTTNPLPTHTTHAVPPPAGGIHFLDFDETDDHVHMLSWDDPDPEPIMPAGIYETSGVTLEPQMPAPFRLVPEAASVQAATSEPLTFTRYSVQAPYILIPDVEEVRAPHVDISQTPDVQYILRGGRVPFSVSSTHRDALTRALSQIRVDTTTTPEGLIHMMTAGRATCIVFSDDDLPPEGSDHTRPLYISVGCSGRRVPSVLLDNGSALNVCPLATAIALGYALLISVPLLRPFALMTAP</sequence>
<gene>
    <name evidence="3" type="ORF">CK203_064431</name>
</gene>
<dbReference type="Pfam" id="PF03732">
    <property type="entry name" value="Retrotrans_gag"/>
    <property type="match status" value="1"/>
</dbReference>
<comment type="caution">
    <text evidence="3">The sequence shown here is derived from an EMBL/GenBank/DDBJ whole genome shotgun (WGS) entry which is preliminary data.</text>
</comment>
<dbReference type="EMBL" id="QGNW01000783">
    <property type="protein sequence ID" value="RVW62184.1"/>
    <property type="molecule type" value="Genomic_DNA"/>
</dbReference>
<feature type="compositionally biased region" description="Polar residues" evidence="1">
    <location>
        <begin position="375"/>
        <end position="385"/>
    </location>
</feature>
<protein>
    <recommendedName>
        <fullName evidence="2">Retrotransposon gag domain-containing protein</fullName>
    </recommendedName>
</protein>
<feature type="region of interest" description="Disordered" evidence="1">
    <location>
        <begin position="318"/>
        <end position="337"/>
    </location>
</feature>
<accession>A0A438FQE5</accession>
<dbReference type="AlphaFoldDB" id="A0A438FQE5"/>
<feature type="region of interest" description="Disordered" evidence="1">
    <location>
        <begin position="353"/>
        <end position="399"/>
    </location>
</feature>
<evidence type="ECO:0000256" key="1">
    <source>
        <dbReference type="SAM" id="MobiDB-lite"/>
    </source>
</evidence>
<organism evidence="3 4">
    <name type="scientific">Vitis vinifera</name>
    <name type="common">Grape</name>
    <dbReference type="NCBI Taxonomy" id="29760"/>
    <lineage>
        <taxon>Eukaryota</taxon>
        <taxon>Viridiplantae</taxon>
        <taxon>Streptophyta</taxon>
        <taxon>Embryophyta</taxon>
        <taxon>Tracheophyta</taxon>
        <taxon>Spermatophyta</taxon>
        <taxon>Magnoliopsida</taxon>
        <taxon>eudicotyledons</taxon>
        <taxon>Gunneridae</taxon>
        <taxon>Pentapetalae</taxon>
        <taxon>rosids</taxon>
        <taxon>Vitales</taxon>
        <taxon>Vitaceae</taxon>
        <taxon>Viteae</taxon>
        <taxon>Vitis</taxon>
    </lineage>
</organism>
<reference evidence="3 4" key="1">
    <citation type="journal article" date="2018" name="PLoS Genet.">
        <title>Population sequencing reveals clonal diversity and ancestral inbreeding in the grapevine cultivar Chardonnay.</title>
        <authorList>
            <person name="Roach M.J."/>
            <person name="Johnson D.L."/>
            <person name="Bohlmann J."/>
            <person name="van Vuuren H.J."/>
            <person name="Jones S.J."/>
            <person name="Pretorius I.S."/>
            <person name="Schmidt S.A."/>
            <person name="Borneman A.R."/>
        </authorList>
    </citation>
    <scope>NUCLEOTIDE SEQUENCE [LARGE SCALE GENOMIC DNA]</scope>
    <source>
        <strain evidence="4">cv. Chardonnay</strain>
        <tissue evidence="3">Leaf</tissue>
    </source>
</reference>
<name>A0A438FQE5_VITVI</name>
<feature type="domain" description="Retrotransposon gag" evidence="2">
    <location>
        <begin position="211"/>
        <end position="284"/>
    </location>
</feature>
<evidence type="ECO:0000313" key="4">
    <source>
        <dbReference type="Proteomes" id="UP000288805"/>
    </source>
</evidence>
<dbReference type="PANTHER" id="PTHR32108">
    <property type="entry name" value="DNA-DIRECTED RNA POLYMERASE SUBUNIT ALPHA"/>
    <property type="match status" value="1"/>
</dbReference>
<feature type="compositionally biased region" description="Low complexity" evidence="1">
    <location>
        <begin position="353"/>
        <end position="368"/>
    </location>
</feature>
<evidence type="ECO:0000259" key="2">
    <source>
        <dbReference type="Pfam" id="PF03732"/>
    </source>
</evidence>
<dbReference type="Proteomes" id="UP000288805">
    <property type="component" value="Unassembled WGS sequence"/>
</dbReference>